<dbReference type="Proteomes" id="UP000185770">
    <property type="component" value="Unassembled WGS sequence"/>
</dbReference>
<dbReference type="AlphaFoldDB" id="A0A1Q4NV90"/>
<dbReference type="EMBL" id="MJAO01000028">
    <property type="protein sequence ID" value="OKB64783.1"/>
    <property type="molecule type" value="Genomic_DNA"/>
</dbReference>
<gene>
    <name evidence="1" type="ORF">BHU62_20975</name>
</gene>
<dbReference type="Pfam" id="PF05930">
    <property type="entry name" value="Phage_AlpA"/>
    <property type="match status" value="1"/>
</dbReference>
<evidence type="ECO:0000313" key="2">
    <source>
        <dbReference type="Proteomes" id="UP000185770"/>
    </source>
</evidence>
<evidence type="ECO:0008006" key="3">
    <source>
        <dbReference type="Google" id="ProtNLM"/>
    </source>
</evidence>
<dbReference type="OrthoDB" id="5986966at2"/>
<sequence>MTDTTQSLLSDKMVDMAFITEYTGCSDKWFYKLIQDGLFPKPIKLGRSSRWLKSEVEGWVQKRIAESRA</sequence>
<accession>A0A1Q4NV90</accession>
<reference evidence="1 2" key="1">
    <citation type="submission" date="2016-09" db="EMBL/GenBank/DDBJ databases">
        <title>Serratia marcescens MSU-97 and epiphytic antimycotic-producing bacteria.</title>
        <authorList>
            <person name="Matilla M.A."/>
        </authorList>
    </citation>
    <scope>NUCLEOTIDE SEQUENCE [LARGE SCALE GENOMIC DNA]</scope>
    <source>
        <strain evidence="1 2">MSU-97</strain>
    </source>
</reference>
<dbReference type="InterPro" id="IPR010260">
    <property type="entry name" value="AlpA"/>
</dbReference>
<organism evidence="1 2">
    <name type="scientific">Serratia marcescens</name>
    <dbReference type="NCBI Taxonomy" id="615"/>
    <lineage>
        <taxon>Bacteria</taxon>
        <taxon>Pseudomonadati</taxon>
        <taxon>Pseudomonadota</taxon>
        <taxon>Gammaproteobacteria</taxon>
        <taxon>Enterobacterales</taxon>
        <taxon>Yersiniaceae</taxon>
        <taxon>Serratia</taxon>
    </lineage>
</organism>
<dbReference type="Gene3D" id="1.10.238.160">
    <property type="match status" value="1"/>
</dbReference>
<proteinExistence type="predicted"/>
<dbReference type="RefSeq" id="WP_073534483.1">
    <property type="nucleotide sequence ID" value="NZ_MJAO01000028.1"/>
</dbReference>
<comment type="caution">
    <text evidence="1">The sequence shown here is derived from an EMBL/GenBank/DDBJ whole genome shotgun (WGS) entry which is preliminary data.</text>
</comment>
<name>A0A1Q4NV90_SERMA</name>
<evidence type="ECO:0000313" key="1">
    <source>
        <dbReference type="EMBL" id="OKB64783.1"/>
    </source>
</evidence>
<protein>
    <recommendedName>
        <fullName evidence="3">AlpA family transcriptional regulator</fullName>
    </recommendedName>
</protein>